<feature type="compositionally biased region" description="Gly residues" evidence="5">
    <location>
        <begin position="280"/>
        <end position="300"/>
    </location>
</feature>
<feature type="region of interest" description="Disordered" evidence="5">
    <location>
        <begin position="153"/>
        <end position="172"/>
    </location>
</feature>
<keyword evidence="2 6" id="KW-0812">Transmembrane</keyword>
<proteinExistence type="predicted"/>
<dbReference type="Pfam" id="PF03544">
    <property type="entry name" value="TonB_C"/>
    <property type="match status" value="1"/>
</dbReference>
<evidence type="ECO:0000256" key="4">
    <source>
        <dbReference type="ARBA" id="ARBA00023136"/>
    </source>
</evidence>
<name>A0ABZ2LNT9_9BACT</name>
<comment type="subcellular location">
    <subcellularLocation>
        <location evidence="1">Membrane</location>
        <topology evidence="1">Single-pass membrane protein</topology>
    </subcellularLocation>
</comment>
<evidence type="ECO:0000256" key="2">
    <source>
        <dbReference type="ARBA" id="ARBA00022692"/>
    </source>
</evidence>
<dbReference type="InterPro" id="IPR006260">
    <property type="entry name" value="TonB/TolA_C"/>
</dbReference>
<dbReference type="Gene3D" id="3.30.1150.10">
    <property type="match status" value="1"/>
</dbReference>
<dbReference type="SUPFAM" id="SSF74653">
    <property type="entry name" value="TolA/TonB C-terminal domain"/>
    <property type="match status" value="1"/>
</dbReference>
<reference evidence="8 9" key="1">
    <citation type="submission" date="2021-12" db="EMBL/GenBank/DDBJ databases">
        <title>Discovery of the Pendulisporaceae a myxobacterial family with distinct sporulation behavior and unique specialized metabolism.</title>
        <authorList>
            <person name="Garcia R."/>
            <person name="Popoff A."/>
            <person name="Bader C.D."/>
            <person name="Loehr J."/>
            <person name="Walesch S."/>
            <person name="Walt C."/>
            <person name="Boldt J."/>
            <person name="Bunk B."/>
            <person name="Haeckl F.J.F.P.J."/>
            <person name="Gunesch A.P."/>
            <person name="Birkelbach J."/>
            <person name="Nuebel U."/>
            <person name="Pietschmann T."/>
            <person name="Bach T."/>
            <person name="Mueller R."/>
        </authorList>
    </citation>
    <scope>NUCLEOTIDE SEQUENCE [LARGE SCALE GENOMIC DNA]</scope>
    <source>
        <strain evidence="8 9">MSr11954</strain>
    </source>
</reference>
<evidence type="ECO:0000259" key="7">
    <source>
        <dbReference type="Pfam" id="PF03544"/>
    </source>
</evidence>
<feature type="region of interest" description="Disordered" evidence="5">
    <location>
        <begin position="66"/>
        <end position="105"/>
    </location>
</feature>
<evidence type="ECO:0000313" key="9">
    <source>
        <dbReference type="Proteomes" id="UP001370348"/>
    </source>
</evidence>
<keyword evidence="3 6" id="KW-1133">Transmembrane helix</keyword>
<gene>
    <name evidence="8" type="ORF">LZC94_27260</name>
</gene>
<feature type="region of interest" description="Disordered" evidence="5">
    <location>
        <begin position="203"/>
        <end position="264"/>
    </location>
</feature>
<evidence type="ECO:0000256" key="1">
    <source>
        <dbReference type="ARBA" id="ARBA00004167"/>
    </source>
</evidence>
<evidence type="ECO:0000313" key="8">
    <source>
        <dbReference type="EMBL" id="WXB11548.1"/>
    </source>
</evidence>
<dbReference type="RefSeq" id="WP_394821168.1">
    <property type="nucleotide sequence ID" value="NZ_CP089984.1"/>
</dbReference>
<organism evidence="8 9">
    <name type="scientific">Pendulispora albinea</name>
    <dbReference type="NCBI Taxonomy" id="2741071"/>
    <lineage>
        <taxon>Bacteria</taxon>
        <taxon>Pseudomonadati</taxon>
        <taxon>Myxococcota</taxon>
        <taxon>Myxococcia</taxon>
        <taxon>Myxococcales</taxon>
        <taxon>Sorangiineae</taxon>
        <taxon>Pendulisporaceae</taxon>
        <taxon>Pendulispora</taxon>
    </lineage>
</organism>
<feature type="region of interest" description="Disordered" evidence="5">
    <location>
        <begin position="278"/>
        <end position="300"/>
    </location>
</feature>
<dbReference type="EMBL" id="CP089984">
    <property type="protein sequence ID" value="WXB11548.1"/>
    <property type="molecule type" value="Genomic_DNA"/>
</dbReference>
<sequence length="426" mass="45007">MAQALSWGASITVHVGIVLGIGWLAYHSLRARPAENPEETPALAPLAVELPIVSEGTLTADEVLEKEGTVPHPSGGATVPRIDDGRLGHGGTGRVPSPATHLSDRDERLSLTPDLISHLDRDQQQRLRTASDRASWEDRRATTHPMELTFLASGTGDRAERRAPTPSDPSLGARAAHMAEVAGAHLGAAEHEPGPDLVRMPVGASREGSHASSPGIGVDDGRVGPDHRASANVARGRPDVTLGPVTIPATEHSRERDDVDSDQSVAAAVRSIVHASTAGGMAGEGNGGTSGGGAPGAGAATGIGSHAMPLGTGEGDYFDLNSRDPRVMPYFRRLHAKLHPLWANAFPRSALLELKQGLVILEFTIERDGSARVSWPPLRPSGIDEFDRNCADAIRKASPFEPIPKELGRTRLRIRAPFEAQNPIVK</sequence>
<evidence type="ECO:0000256" key="5">
    <source>
        <dbReference type="SAM" id="MobiDB-lite"/>
    </source>
</evidence>
<dbReference type="NCBIfam" id="TIGR01352">
    <property type="entry name" value="tonB_Cterm"/>
    <property type="match status" value="1"/>
</dbReference>
<protein>
    <submittedName>
        <fullName evidence="8">Energy transducer TonB</fullName>
    </submittedName>
</protein>
<evidence type="ECO:0000256" key="6">
    <source>
        <dbReference type="SAM" id="Phobius"/>
    </source>
</evidence>
<evidence type="ECO:0000256" key="3">
    <source>
        <dbReference type="ARBA" id="ARBA00022989"/>
    </source>
</evidence>
<feature type="compositionally biased region" description="Basic and acidic residues" evidence="5">
    <location>
        <begin position="219"/>
        <end position="229"/>
    </location>
</feature>
<dbReference type="Proteomes" id="UP001370348">
    <property type="component" value="Chromosome"/>
</dbReference>
<feature type="region of interest" description="Disordered" evidence="5">
    <location>
        <begin position="120"/>
        <end position="139"/>
    </location>
</feature>
<dbReference type="InterPro" id="IPR037682">
    <property type="entry name" value="TonB_C"/>
</dbReference>
<keyword evidence="4 6" id="KW-0472">Membrane</keyword>
<feature type="domain" description="TonB C-terminal" evidence="7">
    <location>
        <begin position="345"/>
        <end position="418"/>
    </location>
</feature>
<accession>A0ABZ2LNT9</accession>
<keyword evidence="9" id="KW-1185">Reference proteome</keyword>
<feature type="transmembrane region" description="Helical" evidence="6">
    <location>
        <begin position="6"/>
        <end position="26"/>
    </location>
</feature>